<dbReference type="SUPFAM" id="SSF48056">
    <property type="entry name" value="Di-copper centre-containing domain"/>
    <property type="match status" value="1"/>
</dbReference>
<evidence type="ECO:0000256" key="1">
    <source>
        <dbReference type="ARBA" id="ARBA00022723"/>
    </source>
</evidence>
<gene>
    <name evidence="5" type="ORF">PCON_05010</name>
</gene>
<dbReference type="InterPro" id="IPR050316">
    <property type="entry name" value="Tyrosinase/Hemocyanin"/>
</dbReference>
<dbReference type="Pfam" id="PF00264">
    <property type="entry name" value="Tyrosinase"/>
    <property type="match status" value="1"/>
</dbReference>
<name>U4KVA3_PYROM</name>
<protein>
    <submittedName>
        <fullName evidence="5">Similar to Tyrosinase acc. no. P55023</fullName>
    </submittedName>
</protein>
<evidence type="ECO:0000313" key="6">
    <source>
        <dbReference type="Proteomes" id="UP000018144"/>
    </source>
</evidence>
<evidence type="ECO:0000313" key="5">
    <source>
        <dbReference type="EMBL" id="CCX05423.1"/>
    </source>
</evidence>
<dbReference type="PROSITE" id="PS00497">
    <property type="entry name" value="TYROSINASE_1"/>
    <property type="match status" value="1"/>
</dbReference>
<dbReference type="OrthoDB" id="6132182at2759"/>
<proteinExistence type="predicted"/>
<keyword evidence="6" id="KW-1185">Reference proteome</keyword>
<feature type="signal peptide" evidence="3">
    <location>
        <begin position="1"/>
        <end position="21"/>
    </location>
</feature>
<dbReference type="AlphaFoldDB" id="U4KVA3"/>
<dbReference type="InterPro" id="IPR002227">
    <property type="entry name" value="Tyrosinase_Cu-bd"/>
</dbReference>
<dbReference type="GO" id="GO:0016491">
    <property type="term" value="F:oxidoreductase activity"/>
    <property type="evidence" value="ECO:0007669"/>
    <property type="project" value="UniProtKB-KW"/>
</dbReference>
<dbReference type="PRINTS" id="PR00092">
    <property type="entry name" value="TYROSINASE"/>
</dbReference>
<keyword evidence="1" id="KW-0479">Metal-binding</keyword>
<sequence>MIIMKISAIVSLFLVASGVTSHPTKPTTCKHPRIRKEWRTLTQHEKTAYFDAVLCLHSKPSILSDLVPSSLTHFEDFVAVHKLQTPYIHLCGHFLPWHRYLLWHYETTLREVCGYKGAQPYWDYTLDRANASLSPVILDFGDNGPKLPVGPPVPGYPNGTGGGCVQEGPFREGKFELHVAPRQETERKDRCLSRDINNQIAWDHATHEKVAKILEQPDFGWMTKTAEGLGDYPNLGIHNMAHYIISGTSGDTFDSNAEPLFYLHHGNLDRIWWTWQQANKKKRTFDVSGKIIPWANFGGDFSHLSKGNVTLDFEMNLGRLHGPIKVKDIMHTTGDYLCYEYE</sequence>
<accession>U4KVA3</accession>
<evidence type="ECO:0000256" key="3">
    <source>
        <dbReference type="SAM" id="SignalP"/>
    </source>
</evidence>
<keyword evidence="2" id="KW-0560">Oxidoreductase</keyword>
<dbReference type="Gene3D" id="1.10.1280.10">
    <property type="entry name" value="Di-copper center containing domain from catechol oxidase"/>
    <property type="match status" value="1"/>
</dbReference>
<dbReference type="PANTHER" id="PTHR11474:SF125">
    <property type="entry name" value="N-ACETYL-6-HYDROXYTRYPTOPHAN OXIDASE IVOB-RELATED"/>
    <property type="match status" value="1"/>
</dbReference>
<evidence type="ECO:0000259" key="4">
    <source>
        <dbReference type="PROSITE" id="PS00497"/>
    </source>
</evidence>
<feature type="chain" id="PRO_5004651658" evidence="3">
    <location>
        <begin position="22"/>
        <end position="342"/>
    </location>
</feature>
<dbReference type="PANTHER" id="PTHR11474">
    <property type="entry name" value="TYROSINASE FAMILY MEMBER"/>
    <property type="match status" value="1"/>
</dbReference>
<dbReference type="OMA" id="DHATHEK"/>
<dbReference type="EMBL" id="HF935253">
    <property type="protein sequence ID" value="CCX05423.1"/>
    <property type="molecule type" value="Genomic_DNA"/>
</dbReference>
<dbReference type="STRING" id="1076935.U4KVA3"/>
<dbReference type="InterPro" id="IPR008922">
    <property type="entry name" value="Di-copper_centre_dom_sf"/>
</dbReference>
<dbReference type="Proteomes" id="UP000018144">
    <property type="component" value="Unassembled WGS sequence"/>
</dbReference>
<keyword evidence="3" id="KW-0732">Signal</keyword>
<organism evidence="5 6">
    <name type="scientific">Pyronema omphalodes (strain CBS 100304)</name>
    <name type="common">Pyronema confluens</name>
    <dbReference type="NCBI Taxonomy" id="1076935"/>
    <lineage>
        <taxon>Eukaryota</taxon>
        <taxon>Fungi</taxon>
        <taxon>Dikarya</taxon>
        <taxon>Ascomycota</taxon>
        <taxon>Pezizomycotina</taxon>
        <taxon>Pezizomycetes</taxon>
        <taxon>Pezizales</taxon>
        <taxon>Pyronemataceae</taxon>
        <taxon>Pyronema</taxon>
    </lineage>
</organism>
<feature type="domain" description="Tyrosinase copper-binding" evidence="4">
    <location>
        <begin position="89"/>
        <end position="106"/>
    </location>
</feature>
<reference evidence="5 6" key="1">
    <citation type="journal article" date="2013" name="PLoS Genet.">
        <title>The genome and development-dependent transcriptomes of Pyronema confluens: a window into fungal evolution.</title>
        <authorList>
            <person name="Traeger S."/>
            <person name="Altegoer F."/>
            <person name="Freitag M."/>
            <person name="Gabaldon T."/>
            <person name="Kempken F."/>
            <person name="Kumar A."/>
            <person name="Marcet-Houben M."/>
            <person name="Poggeler S."/>
            <person name="Stajich J.E."/>
            <person name="Nowrousian M."/>
        </authorList>
    </citation>
    <scope>NUCLEOTIDE SEQUENCE [LARGE SCALE GENOMIC DNA]</scope>
    <source>
        <strain evidence="6">CBS 100304</strain>
        <tissue evidence="5">Vegetative mycelium</tissue>
    </source>
</reference>
<evidence type="ECO:0000256" key="2">
    <source>
        <dbReference type="ARBA" id="ARBA00023002"/>
    </source>
</evidence>
<dbReference type="GO" id="GO:0046872">
    <property type="term" value="F:metal ion binding"/>
    <property type="evidence" value="ECO:0007669"/>
    <property type="project" value="UniProtKB-KW"/>
</dbReference>